<keyword evidence="7" id="KW-0969">Cilium</keyword>
<reference evidence="8" key="1">
    <citation type="journal article" date="2019" name="Int. J. Syst. Evol. Microbiol.">
        <title>The Global Catalogue of Microorganisms (GCM) 10K type strain sequencing project: providing services to taxonomists for standard genome sequencing and annotation.</title>
        <authorList>
            <consortium name="The Broad Institute Genomics Platform"/>
            <consortium name="The Broad Institute Genome Sequencing Center for Infectious Disease"/>
            <person name="Wu L."/>
            <person name="Ma J."/>
        </authorList>
    </citation>
    <scope>NUCLEOTIDE SEQUENCE [LARGE SCALE GENOMIC DNA]</scope>
    <source>
        <strain evidence="8">JCM 32226</strain>
    </source>
</reference>
<comment type="caution">
    <text evidence="7">The sequence shown here is derived from an EMBL/GenBank/DDBJ whole genome shotgun (WGS) entry which is preliminary data.</text>
</comment>
<dbReference type="EMBL" id="BAABFC010000009">
    <property type="protein sequence ID" value="GAA4496730.1"/>
    <property type="molecule type" value="Genomic_DNA"/>
</dbReference>
<evidence type="ECO:0000256" key="2">
    <source>
        <dbReference type="ARBA" id="ARBA00004613"/>
    </source>
</evidence>
<organism evidence="7 8">
    <name type="scientific">Pseudaeromonas paramecii</name>
    <dbReference type="NCBI Taxonomy" id="2138166"/>
    <lineage>
        <taxon>Bacteria</taxon>
        <taxon>Pseudomonadati</taxon>
        <taxon>Pseudomonadota</taxon>
        <taxon>Gammaproteobacteria</taxon>
        <taxon>Aeromonadales</taxon>
        <taxon>Aeromonadaceae</taxon>
        <taxon>Pseudaeromonas</taxon>
    </lineage>
</organism>
<keyword evidence="4" id="KW-0964">Secreted</keyword>
<evidence type="ECO:0000256" key="4">
    <source>
        <dbReference type="ARBA" id="ARBA00022525"/>
    </source>
</evidence>
<dbReference type="SUPFAM" id="SSF64518">
    <property type="entry name" value="Phase 1 flagellin"/>
    <property type="match status" value="1"/>
</dbReference>
<keyword evidence="8" id="KW-1185">Reference proteome</keyword>
<dbReference type="Proteomes" id="UP001501321">
    <property type="component" value="Unassembled WGS sequence"/>
</dbReference>
<comment type="subcellular location">
    <subcellularLocation>
        <location evidence="1">Bacterial flagellum</location>
    </subcellularLocation>
    <subcellularLocation>
        <location evidence="2">Secreted</location>
    </subcellularLocation>
</comment>
<evidence type="ECO:0000256" key="5">
    <source>
        <dbReference type="ARBA" id="ARBA00023143"/>
    </source>
</evidence>
<gene>
    <name evidence="7" type="primary">flgL</name>
    <name evidence="7" type="ORF">GCM10023095_12220</name>
</gene>
<dbReference type="InterPro" id="IPR001029">
    <property type="entry name" value="Flagellin_N"/>
</dbReference>
<keyword evidence="7" id="KW-0966">Cell projection</keyword>
<accession>A0ABP8Q2W6</accession>
<keyword evidence="7" id="KW-0282">Flagellum</keyword>
<evidence type="ECO:0000256" key="3">
    <source>
        <dbReference type="ARBA" id="ARBA00005709"/>
    </source>
</evidence>
<dbReference type="Gene3D" id="1.20.1330.10">
    <property type="entry name" value="f41 fragment of flagellin, N-terminal domain"/>
    <property type="match status" value="1"/>
</dbReference>
<dbReference type="InterPro" id="IPR001492">
    <property type="entry name" value="Flagellin"/>
</dbReference>
<comment type="similarity">
    <text evidence="3">Belongs to the bacterial flagellin family.</text>
</comment>
<evidence type="ECO:0000259" key="6">
    <source>
        <dbReference type="Pfam" id="PF00669"/>
    </source>
</evidence>
<dbReference type="InterPro" id="IPR013384">
    <property type="entry name" value="Flagell_FlgL"/>
</dbReference>
<dbReference type="Pfam" id="PF00669">
    <property type="entry name" value="Flagellin_N"/>
    <property type="match status" value="1"/>
</dbReference>
<dbReference type="NCBIfam" id="TIGR02550">
    <property type="entry name" value="flagell_flgL"/>
    <property type="match status" value="1"/>
</dbReference>
<dbReference type="PANTHER" id="PTHR42792:SF1">
    <property type="entry name" value="FLAGELLAR HOOK-ASSOCIATED PROTEIN 3"/>
    <property type="match status" value="1"/>
</dbReference>
<proteinExistence type="inferred from homology"/>
<feature type="domain" description="Flagellin N-terminal" evidence="6">
    <location>
        <begin position="3"/>
        <end position="141"/>
    </location>
</feature>
<evidence type="ECO:0000313" key="8">
    <source>
        <dbReference type="Proteomes" id="UP001501321"/>
    </source>
</evidence>
<keyword evidence="5" id="KW-0975">Bacterial flagellum</keyword>
<sequence length="405" mass="44057">MRISTNMQFDRHLQSLMNTSGRLDKANERLLSGDKFATAGEDPFGMSQKMGLTTNIELYQQYTTNGNLLQSTLSHEETVLSSINDNLLSTTTLLQKIQNGAMSDGDLQDLGHELEMRQAELYDLMNSKDPQGEYLFSGNQTQTQPFAKDANGRYVFQGDAGVRSVQVSPSVSIQASDSGHTIFETAATRRTASPLTGNNNISILVSDQGAYDTYYKNNYDTSSTASNSFIFNTIAGTPDTYEITDSGGTVLKSGEYVAGEALDFNGLSITVDVATGGSQSFQMDSPTNDNILNSLSDIIAVLKDPSSLSGDELQQAVADVQTHMSHTRDQVGTALWQTGARMNTLDSVLASNGSLEESNTEARAAVSEIDMYQAITDLYKEQNALSVAQQTFGKLQQQSLFDYLR</sequence>
<name>A0ABP8Q2W6_9GAMM</name>
<protein>
    <submittedName>
        <fullName evidence="7">Flagellar hook-associated protein FlgL</fullName>
    </submittedName>
</protein>
<evidence type="ECO:0000313" key="7">
    <source>
        <dbReference type="EMBL" id="GAA4496730.1"/>
    </source>
</evidence>
<evidence type="ECO:0000256" key="1">
    <source>
        <dbReference type="ARBA" id="ARBA00004365"/>
    </source>
</evidence>
<dbReference type="RefSeq" id="WP_345011094.1">
    <property type="nucleotide sequence ID" value="NZ_BAABFC010000009.1"/>
</dbReference>
<dbReference type="PANTHER" id="PTHR42792">
    <property type="entry name" value="FLAGELLIN"/>
    <property type="match status" value="1"/>
</dbReference>